<sequence length="81" mass="9628">MEKYNQIIDQEKQRRAKEYQKKKIIFKLAGTAVFLTYFLILIFSDLSLIIKGKILQFTNSEWQVIAIYIFFVLTAYDLISL</sequence>
<feature type="non-terminal residue" evidence="2">
    <location>
        <position position="81"/>
    </location>
</feature>
<keyword evidence="1" id="KW-0812">Transmembrane</keyword>
<evidence type="ECO:0000256" key="1">
    <source>
        <dbReference type="SAM" id="Phobius"/>
    </source>
</evidence>
<protein>
    <submittedName>
        <fullName evidence="2">Uncharacterized protein</fullName>
    </submittedName>
</protein>
<comment type="caution">
    <text evidence="2">The sequence shown here is derived from an EMBL/GenBank/DDBJ whole genome shotgun (WGS) entry which is preliminary data.</text>
</comment>
<keyword evidence="1" id="KW-1133">Transmembrane helix</keyword>
<name>X1LVY1_9ZZZZ</name>
<feature type="transmembrane region" description="Helical" evidence="1">
    <location>
        <begin position="62"/>
        <end position="79"/>
    </location>
</feature>
<dbReference type="EMBL" id="BARU01045977">
    <property type="protein sequence ID" value="GAH98303.1"/>
    <property type="molecule type" value="Genomic_DNA"/>
</dbReference>
<evidence type="ECO:0000313" key="2">
    <source>
        <dbReference type="EMBL" id="GAH98303.1"/>
    </source>
</evidence>
<gene>
    <name evidence="2" type="ORF">S03H2_69547</name>
</gene>
<dbReference type="AlphaFoldDB" id="X1LVY1"/>
<organism evidence="2">
    <name type="scientific">marine sediment metagenome</name>
    <dbReference type="NCBI Taxonomy" id="412755"/>
    <lineage>
        <taxon>unclassified sequences</taxon>
        <taxon>metagenomes</taxon>
        <taxon>ecological metagenomes</taxon>
    </lineage>
</organism>
<accession>X1LVY1</accession>
<keyword evidence="1" id="KW-0472">Membrane</keyword>
<proteinExistence type="predicted"/>
<feature type="transmembrane region" description="Helical" evidence="1">
    <location>
        <begin position="24"/>
        <end position="50"/>
    </location>
</feature>
<reference evidence="2" key="1">
    <citation type="journal article" date="2014" name="Front. Microbiol.">
        <title>High frequency of phylogenetically diverse reductive dehalogenase-homologous genes in deep subseafloor sedimentary metagenomes.</title>
        <authorList>
            <person name="Kawai M."/>
            <person name="Futagami T."/>
            <person name="Toyoda A."/>
            <person name="Takaki Y."/>
            <person name="Nishi S."/>
            <person name="Hori S."/>
            <person name="Arai W."/>
            <person name="Tsubouchi T."/>
            <person name="Morono Y."/>
            <person name="Uchiyama I."/>
            <person name="Ito T."/>
            <person name="Fujiyama A."/>
            <person name="Inagaki F."/>
            <person name="Takami H."/>
        </authorList>
    </citation>
    <scope>NUCLEOTIDE SEQUENCE</scope>
    <source>
        <strain evidence="2">Expedition CK06-06</strain>
    </source>
</reference>